<sequence length="384" mass="43048">MNLVLVISTKDVRLSGCKMIEKLSFGANILSISCHAWNKDRSLHIYEREGLQWKLVDVLRKHDLRIMGIDWAPNSNRIVTCAVDRNAYVWSKDQNGKFQPTLVLLRIHRAATCVKWSPLENKIAVGSGARLISICYFEMANNWWISKHIKKPIRSTITSLDWHPNNVLLVAGSTDYRVRVFSAYIKDIDGQPLATSWGNFTSLGQLLTELKSSKQGGGWIQSVSFSADGNKVCWVAHDSTINVADASNKNESFKLKTQFLPFLSCYWISSSTIVVAGHSCIPVIYSVDENNKITMKCKLDAERKKESTSFSAMKIFKTMDRSLCTESDDMNLNSIHQNAITCIGIYDGDVNIGVKKISTSGIDGQIVIWDISSDLSQSIQKLKI</sequence>
<dbReference type="InterPro" id="IPR001680">
    <property type="entry name" value="WD40_rpt"/>
</dbReference>
<accession>A0A9Q0MRU6</accession>
<dbReference type="InterPro" id="IPR015943">
    <property type="entry name" value="WD40/YVTN_repeat-like_dom_sf"/>
</dbReference>
<dbReference type="AlphaFoldDB" id="A0A9Q0MRU6"/>
<dbReference type="Gene3D" id="2.130.10.10">
    <property type="entry name" value="YVTN repeat-like/Quinoprotein amine dehydrogenase"/>
    <property type="match status" value="1"/>
</dbReference>
<evidence type="ECO:0000256" key="8">
    <source>
        <dbReference type="PIRNR" id="PIRNR038093"/>
    </source>
</evidence>
<evidence type="ECO:0000256" key="2">
    <source>
        <dbReference type="ARBA" id="ARBA00006260"/>
    </source>
</evidence>
<feature type="repeat" description="WD" evidence="9">
    <location>
        <begin position="59"/>
        <end position="91"/>
    </location>
</feature>
<dbReference type="PROSITE" id="PS50294">
    <property type="entry name" value="WD_REPEATS_REGION"/>
    <property type="match status" value="1"/>
</dbReference>
<dbReference type="PANTHER" id="PTHR10709">
    <property type="entry name" value="ACTIN-RELATED PROTEIN 2/3 COMPLEX SUBUNIT 1"/>
    <property type="match status" value="1"/>
</dbReference>
<comment type="similarity">
    <text evidence="2 8">Belongs to the WD repeat ARPC1 family.</text>
</comment>
<keyword evidence="11" id="KW-1185">Reference proteome</keyword>
<dbReference type="GO" id="GO:0005885">
    <property type="term" value="C:Arp2/3 protein complex"/>
    <property type="evidence" value="ECO:0007669"/>
    <property type="project" value="UniProtKB-UniRule"/>
</dbReference>
<keyword evidence="6 8" id="KW-0009">Actin-binding</keyword>
<keyword evidence="5" id="KW-0677">Repeat</keyword>
<dbReference type="GO" id="GO:0034314">
    <property type="term" value="P:Arp2/3 complex-mediated actin nucleation"/>
    <property type="evidence" value="ECO:0007669"/>
    <property type="project" value="UniProtKB-UniRule"/>
</dbReference>
<dbReference type="OrthoDB" id="406844at2759"/>
<organism evidence="10 11">
    <name type="scientific">Pseudolycoriella hygida</name>
    <dbReference type="NCBI Taxonomy" id="35572"/>
    <lineage>
        <taxon>Eukaryota</taxon>
        <taxon>Metazoa</taxon>
        <taxon>Ecdysozoa</taxon>
        <taxon>Arthropoda</taxon>
        <taxon>Hexapoda</taxon>
        <taxon>Insecta</taxon>
        <taxon>Pterygota</taxon>
        <taxon>Neoptera</taxon>
        <taxon>Endopterygota</taxon>
        <taxon>Diptera</taxon>
        <taxon>Nematocera</taxon>
        <taxon>Sciaroidea</taxon>
        <taxon>Sciaridae</taxon>
        <taxon>Pseudolycoriella</taxon>
    </lineage>
</organism>
<evidence type="ECO:0000313" key="10">
    <source>
        <dbReference type="EMBL" id="KAJ6636474.1"/>
    </source>
</evidence>
<comment type="subcellular location">
    <subcellularLocation>
        <location evidence="1">Cytoplasm</location>
        <location evidence="1">Cytoskeleton</location>
    </subcellularLocation>
</comment>
<dbReference type="Pfam" id="PF00400">
    <property type="entry name" value="WD40"/>
    <property type="match status" value="2"/>
</dbReference>
<dbReference type="InterPro" id="IPR017383">
    <property type="entry name" value="ARPC1"/>
</dbReference>
<dbReference type="PANTHER" id="PTHR10709:SF2">
    <property type="entry name" value="ACTIN-RELATED PROTEIN 2_3 COMPLEX SUBUNIT"/>
    <property type="match status" value="1"/>
</dbReference>
<protein>
    <recommendedName>
        <fullName evidence="8">Actin-related protein 2/3 complex subunit</fullName>
    </recommendedName>
</protein>
<evidence type="ECO:0000256" key="6">
    <source>
        <dbReference type="ARBA" id="ARBA00023203"/>
    </source>
</evidence>
<keyword evidence="3 8" id="KW-0963">Cytoplasm</keyword>
<comment type="function">
    <text evidence="8">Functions as component of the Arp2/3 complex which is involved in regulation of actin polymerization and together with an activating nucleation-promoting factor (NPF) mediates the formation of branched actin networks.</text>
</comment>
<evidence type="ECO:0000256" key="1">
    <source>
        <dbReference type="ARBA" id="ARBA00004245"/>
    </source>
</evidence>
<dbReference type="InterPro" id="IPR036322">
    <property type="entry name" value="WD40_repeat_dom_sf"/>
</dbReference>
<gene>
    <name evidence="10" type="primary">arpc1a-a</name>
    <name evidence="10" type="ORF">Bhyg_15064</name>
</gene>
<proteinExistence type="inferred from homology"/>
<comment type="caution">
    <text evidence="10">The sequence shown here is derived from an EMBL/GenBank/DDBJ whole genome shotgun (WGS) entry which is preliminary data.</text>
</comment>
<evidence type="ECO:0000256" key="9">
    <source>
        <dbReference type="PROSITE-ProRule" id="PRU00221"/>
    </source>
</evidence>
<dbReference type="PIRSF" id="PIRSF038093">
    <property type="entry name" value="ARP2/3_su1"/>
    <property type="match status" value="1"/>
</dbReference>
<reference evidence="10" key="1">
    <citation type="submission" date="2022-07" db="EMBL/GenBank/DDBJ databases">
        <authorList>
            <person name="Trinca V."/>
            <person name="Uliana J.V.C."/>
            <person name="Torres T.T."/>
            <person name="Ward R.J."/>
            <person name="Monesi N."/>
        </authorList>
    </citation>
    <scope>NUCLEOTIDE SEQUENCE</scope>
    <source>
        <strain evidence="10">HSMRA1968</strain>
        <tissue evidence="10">Whole embryos</tissue>
    </source>
</reference>
<evidence type="ECO:0000256" key="5">
    <source>
        <dbReference type="ARBA" id="ARBA00022737"/>
    </source>
</evidence>
<evidence type="ECO:0000256" key="7">
    <source>
        <dbReference type="ARBA" id="ARBA00023212"/>
    </source>
</evidence>
<dbReference type="EMBL" id="WJQU01000004">
    <property type="protein sequence ID" value="KAJ6636474.1"/>
    <property type="molecule type" value="Genomic_DNA"/>
</dbReference>
<evidence type="ECO:0000256" key="3">
    <source>
        <dbReference type="ARBA" id="ARBA00022490"/>
    </source>
</evidence>
<evidence type="ECO:0000256" key="4">
    <source>
        <dbReference type="ARBA" id="ARBA00022574"/>
    </source>
</evidence>
<name>A0A9Q0MRU6_9DIPT</name>
<evidence type="ECO:0000313" key="11">
    <source>
        <dbReference type="Proteomes" id="UP001151699"/>
    </source>
</evidence>
<dbReference type="PROSITE" id="PS50082">
    <property type="entry name" value="WD_REPEATS_2"/>
    <property type="match status" value="1"/>
</dbReference>
<keyword evidence="4 9" id="KW-0853">WD repeat</keyword>
<keyword evidence="7 8" id="KW-0206">Cytoskeleton</keyword>
<dbReference type="SUPFAM" id="SSF50978">
    <property type="entry name" value="WD40 repeat-like"/>
    <property type="match status" value="1"/>
</dbReference>
<dbReference type="SMART" id="SM00320">
    <property type="entry name" value="WD40"/>
    <property type="match status" value="5"/>
</dbReference>
<dbReference type="GO" id="GO:0051015">
    <property type="term" value="F:actin filament binding"/>
    <property type="evidence" value="ECO:0007669"/>
    <property type="project" value="TreeGrafter"/>
</dbReference>
<dbReference type="Proteomes" id="UP001151699">
    <property type="component" value="Chromosome C"/>
</dbReference>